<evidence type="ECO:0000259" key="2">
    <source>
        <dbReference type="Pfam" id="PF01590"/>
    </source>
</evidence>
<dbReference type="PANTHER" id="PTHR43102">
    <property type="entry name" value="SLR1143 PROTEIN"/>
    <property type="match status" value="1"/>
</dbReference>
<evidence type="ECO:0000313" key="3">
    <source>
        <dbReference type="EMBL" id="CDR46574.1"/>
    </source>
</evidence>
<gene>
    <name evidence="3" type="ORF">CYFA0S_24e00298g</name>
</gene>
<name>A0A061BB74_CYBFA</name>
<dbReference type="EMBL" id="LK052909">
    <property type="protein sequence ID" value="CDR46574.1"/>
    <property type="molecule type" value="Genomic_DNA"/>
</dbReference>
<dbReference type="OrthoDB" id="303614at2759"/>
<accession>A0A061BB74</accession>
<evidence type="ECO:0000256" key="1">
    <source>
        <dbReference type="SAM" id="MobiDB-lite"/>
    </source>
</evidence>
<dbReference type="InterPro" id="IPR003018">
    <property type="entry name" value="GAF"/>
</dbReference>
<protein>
    <submittedName>
        <fullName evidence="3">CYFA0S24e00298g1_1</fullName>
    </submittedName>
</protein>
<dbReference type="PANTHER" id="PTHR43102:SF2">
    <property type="entry name" value="GAF DOMAIN-CONTAINING PROTEIN"/>
    <property type="match status" value="1"/>
</dbReference>
<feature type="region of interest" description="Disordered" evidence="1">
    <location>
        <begin position="1"/>
        <end position="22"/>
    </location>
</feature>
<dbReference type="AlphaFoldDB" id="A0A061BB74"/>
<dbReference type="SUPFAM" id="SSF55781">
    <property type="entry name" value="GAF domain-like"/>
    <property type="match status" value="1"/>
</dbReference>
<dbReference type="Pfam" id="PF01590">
    <property type="entry name" value="GAF"/>
    <property type="match status" value="1"/>
</dbReference>
<dbReference type="InterPro" id="IPR029016">
    <property type="entry name" value="GAF-like_dom_sf"/>
</dbReference>
<feature type="domain" description="GAF" evidence="2">
    <location>
        <begin position="149"/>
        <end position="236"/>
    </location>
</feature>
<organism evidence="3">
    <name type="scientific">Cyberlindnera fabianii</name>
    <name type="common">Yeast</name>
    <name type="synonym">Hansenula fabianii</name>
    <dbReference type="NCBI Taxonomy" id="36022"/>
    <lineage>
        <taxon>Eukaryota</taxon>
        <taxon>Fungi</taxon>
        <taxon>Dikarya</taxon>
        <taxon>Ascomycota</taxon>
        <taxon>Saccharomycotina</taxon>
        <taxon>Saccharomycetes</taxon>
        <taxon>Phaffomycetales</taxon>
        <taxon>Phaffomycetaceae</taxon>
        <taxon>Cyberlindnera</taxon>
    </lineage>
</organism>
<dbReference type="Gene3D" id="3.30.450.40">
    <property type="match status" value="1"/>
</dbReference>
<proteinExistence type="predicted"/>
<dbReference type="PhylomeDB" id="A0A061BB74"/>
<reference evidence="3" key="1">
    <citation type="journal article" date="2014" name="Genome Announc.">
        <title>Genome sequence of the yeast Cyberlindnera fabianii (Hansenula fabianii).</title>
        <authorList>
            <person name="Freel K.C."/>
            <person name="Sarilar V."/>
            <person name="Neuveglise C."/>
            <person name="Devillers H."/>
            <person name="Friedrich A."/>
            <person name="Schacherer J."/>
        </authorList>
    </citation>
    <scope>NUCLEOTIDE SEQUENCE</scope>
    <source>
        <strain evidence="3">YJS4271</strain>
    </source>
</reference>
<sequence length="508" mass="57372">MSFSIPRHSAVHKNLSQKSETKLKSSKKLDLAYGQQLLPPAESSSFKAVPLTKAHFLDAYSKAKWNLSKVPRPACFEDTEVICPPDHYHEASRYKAVRKFMSCDQWKETHELNKIVSKALKKFRVKGLSISLIDSKRQVIKYQVSLNTTEIPRKLSIDAHTILSNGSFVLLDASKDWRTHQNPLIRGPPHIKFYAGVPLMTKFGSVIGAFAIFDEVLKTSFDKVEIEDLKEFAEEVIQILCRPLKGVSALSVSNTQNLISIIGRPTSHGNQLLPVAVYEKDGSGSQYSLNHSYRYNTHNLNSLSSDILVNEDVVRLVSKFRDAKSASSQLCQVIAKQLSLSFVCVTEVRVSQKYQILSDYLPASNLIDAESFKYANKLYGTEKEQVISRFLGYDGYRVDPEFTFDPEIFFNSLSSEFGVYFEGSGRHNIKFRAGICMPFYRIASRIVRKKKILKDEKASLKGKSVDVYLRSGGYLICAFSEEDRVISLEEINFIYGAACTLRRLFIAG</sequence>